<evidence type="ECO:0000313" key="1">
    <source>
        <dbReference type="EMBL" id="KAK9166733.1"/>
    </source>
</evidence>
<keyword evidence="2" id="KW-1185">Reference proteome</keyword>
<reference evidence="1 2" key="1">
    <citation type="submission" date="2024-01" db="EMBL/GenBank/DDBJ databases">
        <title>Genome assemblies of Stephania.</title>
        <authorList>
            <person name="Yang L."/>
        </authorList>
    </citation>
    <scope>NUCLEOTIDE SEQUENCE [LARGE SCALE GENOMIC DNA]</scope>
    <source>
        <strain evidence="1">JXDWG</strain>
        <tissue evidence="1">Leaf</tissue>
    </source>
</reference>
<sequence>MGKVHPISSFLPPDEHASQHRFFHIYFHASPLIVVQDNSINFYVLIFLNVFANIEDNLL</sequence>
<protein>
    <submittedName>
        <fullName evidence="1">Uncharacterized protein</fullName>
    </submittedName>
</protein>
<comment type="caution">
    <text evidence="1">The sequence shown here is derived from an EMBL/GenBank/DDBJ whole genome shotgun (WGS) entry which is preliminary data.</text>
</comment>
<evidence type="ECO:0000313" key="2">
    <source>
        <dbReference type="Proteomes" id="UP001419268"/>
    </source>
</evidence>
<dbReference type="EMBL" id="JBBNAG010000001">
    <property type="protein sequence ID" value="KAK9166733.1"/>
    <property type="molecule type" value="Genomic_DNA"/>
</dbReference>
<organism evidence="1 2">
    <name type="scientific">Stephania cephalantha</name>
    <dbReference type="NCBI Taxonomy" id="152367"/>
    <lineage>
        <taxon>Eukaryota</taxon>
        <taxon>Viridiplantae</taxon>
        <taxon>Streptophyta</taxon>
        <taxon>Embryophyta</taxon>
        <taxon>Tracheophyta</taxon>
        <taxon>Spermatophyta</taxon>
        <taxon>Magnoliopsida</taxon>
        <taxon>Ranunculales</taxon>
        <taxon>Menispermaceae</taxon>
        <taxon>Menispermoideae</taxon>
        <taxon>Cissampelideae</taxon>
        <taxon>Stephania</taxon>
    </lineage>
</organism>
<accession>A0AAP0Q4H4</accession>
<name>A0AAP0Q4H4_9MAGN</name>
<proteinExistence type="predicted"/>
<dbReference type="Proteomes" id="UP001419268">
    <property type="component" value="Unassembled WGS sequence"/>
</dbReference>
<dbReference type="AlphaFoldDB" id="A0AAP0Q4H4"/>
<gene>
    <name evidence="1" type="ORF">Scep_001924</name>
</gene>